<dbReference type="InterPro" id="IPR043133">
    <property type="entry name" value="GTP-CH-I_C/QueF"/>
</dbReference>
<dbReference type="InterPro" id="IPR006156">
    <property type="entry name" value="Dihydroneopterin_aldolase"/>
</dbReference>
<evidence type="ECO:0000313" key="11">
    <source>
        <dbReference type="Proteomes" id="UP000324870"/>
    </source>
</evidence>
<keyword evidence="11" id="KW-1185">Reference proteome</keyword>
<gene>
    <name evidence="10" type="primary">folB</name>
    <name evidence="8" type="synonym">folA</name>
    <name evidence="8" type="ORF">CE91St16_07370</name>
    <name evidence="9" type="ORF">F2A26_01770</name>
    <name evidence="10" type="ORF">RVH17_14015</name>
</gene>
<comment type="similarity">
    <text evidence="3 6">Belongs to the DHNA family.</text>
</comment>
<keyword evidence="5 6" id="KW-0456">Lyase</keyword>
<evidence type="ECO:0000256" key="4">
    <source>
        <dbReference type="ARBA" id="ARBA00022909"/>
    </source>
</evidence>
<evidence type="ECO:0000256" key="1">
    <source>
        <dbReference type="ARBA" id="ARBA00001353"/>
    </source>
</evidence>
<dbReference type="GO" id="GO:0046656">
    <property type="term" value="P:folic acid biosynthetic process"/>
    <property type="evidence" value="ECO:0007669"/>
    <property type="project" value="UniProtKB-UniRule"/>
</dbReference>
<comment type="catalytic activity">
    <reaction evidence="1 6">
        <text>7,8-dihydroneopterin = 6-hydroxymethyl-7,8-dihydropterin + glycolaldehyde</text>
        <dbReference type="Rhea" id="RHEA:10540"/>
        <dbReference type="ChEBI" id="CHEBI:17001"/>
        <dbReference type="ChEBI" id="CHEBI:17071"/>
        <dbReference type="ChEBI" id="CHEBI:44841"/>
        <dbReference type="EC" id="4.1.2.25"/>
    </reaction>
</comment>
<keyword evidence="4 6" id="KW-0289">Folate biosynthesis</keyword>
<name>A0A5B5VSW0_9BACT</name>
<evidence type="ECO:0000313" key="9">
    <source>
        <dbReference type="EMBL" id="KAA3160490.1"/>
    </source>
</evidence>
<dbReference type="RefSeq" id="WP_009596750.1">
    <property type="nucleotide sequence ID" value="NZ_AP025581.1"/>
</dbReference>
<evidence type="ECO:0000256" key="6">
    <source>
        <dbReference type="RuleBase" id="RU362079"/>
    </source>
</evidence>
<reference evidence="9 11" key="1">
    <citation type="journal article" date="2019" name="Nat. Med.">
        <title>A library of human gut bacterial isolates paired with longitudinal multiomics data enables mechanistic microbiome research.</title>
        <authorList>
            <person name="Poyet M."/>
            <person name="Groussin M."/>
            <person name="Gibbons S.M."/>
            <person name="Avila-Pacheco J."/>
            <person name="Jiang X."/>
            <person name="Kearney S.M."/>
            <person name="Perrotta A.R."/>
            <person name="Berdy B."/>
            <person name="Zhao S."/>
            <person name="Lieberman T.D."/>
            <person name="Swanson P.K."/>
            <person name="Smith M."/>
            <person name="Roesemann S."/>
            <person name="Alexander J.E."/>
            <person name="Rich S.A."/>
            <person name="Livny J."/>
            <person name="Vlamakis H."/>
            <person name="Clish C."/>
            <person name="Bullock K."/>
            <person name="Deik A."/>
            <person name="Scott J."/>
            <person name="Pierce K.A."/>
            <person name="Xavier R.J."/>
            <person name="Alm E.J."/>
        </authorList>
    </citation>
    <scope>NUCLEOTIDE SEQUENCE [LARGE SCALE GENOMIC DNA]</scope>
    <source>
        <strain evidence="9 11">BIOML-A1</strain>
    </source>
</reference>
<evidence type="ECO:0000256" key="2">
    <source>
        <dbReference type="ARBA" id="ARBA00005013"/>
    </source>
</evidence>
<dbReference type="NCBIfam" id="TIGR00526">
    <property type="entry name" value="folB_dom"/>
    <property type="match status" value="1"/>
</dbReference>
<evidence type="ECO:0000256" key="5">
    <source>
        <dbReference type="ARBA" id="ARBA00023239"/>
    </source>
</evidence>
<evidence type="ECO:0000259" key="7">
    <source>
        <dbReference type="SMART" id="SM00905"/>
    </source>
</evidence>
<evidence type="ECO:0000256" key="3">
    <source>
        <dbReference type="ARBA" id="ARBA00005708"/>
    </source>
</evidence>
<dbReference type="NCBIfam" id="TIGR00525">
    <property type="entry name" value="folB"/>
    <property type="match status" value="1"/>
</dbReference>
<dbReference type="Proteomes" id="UP001181347">
    <property type="component" value="Unassembled WGS sequence"/>
</dbReference>
<dbReference type="EMBL" id="BQOL01000001">
    <property type="protein sequence ID" value="GKI17829.1"/>
    <property type="molecule type" value="Genomic_DNA"/>
</dbReference>
<sequence length="117" mass="13413">MEYRIVLSRMEFRALHGCYELERKVGNRFTVDLELTAELGDAAVQDDVRKTVNYLTVYEVVRMQMRITQHTIERVAMNIIEAIYAAFAQVRHVKCTVSKLAPPLGGKLEKVSVVLEK</sequence>
<comment type="caution">
    <text evidence="10">The sequence shown here is derived from an EMBL/GenBank/DDBJ whole genome shotgun (WGS) entry which is preliminary data.</text>
</comment>
<proteinExistence type="inferred from homology"/>
<dbReference type="GO" id="GO:0004150">
    <property type="term" value="F:dihydroneopterin aldolase activity"/>
    <property type="evidence" value="ECO:0007669"/>
    <property type="project" value="UniProtKB-UniRule"/>
</dbReference>
<dbReference type="Proteomes" id="UP001055105">
    <property type="component" value="Unassembled WGS sequence"/>
</dbReference>
<evidence type="ECO:0000313" key="8">
    <source>
        <dbReference type="EMBL" id="GKI17829.1"/>
    </source>
</evidence>
<dbReference type="EMBL" id="VVND01000002">
    <property type="protein sequence ID" value="KAA3160490.1"/>
    <property type="molecule type" value="Genomic_DNA"/>
</dbReference>
<accession>A0A5B5VSW0</accession>
<comment type="function">
    <text evidence="6">Catalyzes the conversion of 7,8-dihydroneopterin to 6-hydroxymethyl-7,8-dihydropterin.</text>
</comment>
<dbReference type="SUPFAM" id="SSF55620">
    <property type="entry name" value="Tetrahydrobiopterin biosynthesis enzymes-like"/>
    <property type="match status" value="1"/>
</dbReference>
<reference evidence="8" key="2">
    <citation type="submission" date="2022-01" db="EMBL/GenBank/DDBJ databases">
        <title>Novel bile acid biosynthetic pathways are enriched in the microbiome of centenarians.</title>
        <authorList>
            <person name="Sato Y."/>
            <person name="Atarashi K."/>
            <person name="Plichta R.D."/>
            <person name="Arai Y."/>
            <person name="Sasajima S."/>
            <person name="Kearney M.S."/>
            <person name="Suda W."/>
            <person name="Takeshita K."/>
            <person name="Sasaki T."/>
            <person name="Okamoto S."/>
            <person name="Skelly N.A."/>
            <person name="Okamura Y."/>
            <person name="Vlamakis H."/>
            <person name="Li Y."/>
            <person name="Tanoue T."/>
            <person name="Takei H."/>
            <person name="Nittono H."/>
            <person name="Narushima S."/>
            <person name="Irie J."/>
            <person name="Itoh H."/>
            <person name="Moriya K."/>
            <person name="Sugiura Y."/>
            <person name="Suematsu M."/>
            <person name="Moritoki N."/>
            <person name="Shibata S."/>
            <person name="Littman R.D."/>
            <person name="Fischbach A.M."/>
            <person name="Uwamino Y."/>
            <person name="Inoue T."/>
            <person name="Honda A."/>
            <person name="Hattori M."/>
            <person name="Murai T."/>
            <person name="Xavier J.R."/>
            <person name="Hirose N."/>
            <person name="Honda K."/>
        </authorList>
    </citation>
    <scope>NUCLEOTIDE SEQUENCE</scope>
    <source>
        <strain evidence="8">CE91-St16</strain>
    </source>
</reference>
<dbReference type="PANTHER" id="PTHR42844">
    <property type="entry name" value="DIHYDRONEOPTERIN ALDOLASE 1-RELATED"/>
    <property type="match status" value="1"/>
</dbReference>
<protein>
    <recommendedName>
        <fullName evidence="6">7,8-dihydroneopterin aldolase</fullName>
        <ecNumber evidence="6">4.1.2.25</ecNumber>
    </recommendedName>
</protein>
<dbReference type="Gene3D" id="3.30.1130.10">
    <property type="match status" value="1"/>
</dbReference>
<reference evidence="10" key="3">
    <citation type="submission" date="2023-10" db="EMBL/GenBank/DDBJ databases">
        <title>Genome Sequence of the Bacteria from From Gut Wall in Crohn's Disease.</title>
        <authorList>
            <person name="Rodriguez-Palacios A."/>
        </authorList>
    </citation>
    <scope>NUCLEOTIDE SEQUENCE</scope>
    <source>
        <strain evidence="10">CavFT-hAR58</strain>
    </source>
</reference>
<dbReference type="InterPro" id="IPR006157">
    <property type="entry name" value="FolB_dom"/>
</dbReference>
<dbReference type="GO" id="GO:0046654">
    <property type="term" value="P:tetrahydrofolate biosynthetic process"/>
    <property type="evidence" value="ECO:0007669"/>
    <property type="project" value="UniProtKB-UniRule"/>
</dbReference>
<dbReference type="OMA" id="INPPIGG"/>
<dbReference type="SMART" id="SM00905">
    <property type="entry name" value="FolB"/>
    <property type="match status" value="1"/>
</dbReference>
<organism evidence="10 12">
    <name type="scientific">Alistipes finegoldii</name>
    <dbReference type="NCBI Taxonomy" id="214856"/>
    <lineage>
        <taxon>Bacteria</taxon>
        <taxon>Pseudomonadati</taxon>
        <taxon>Bacteroidota</taxon>
        <taxon>Bacteroidia</taxon>
        <taxon>Bacteroidales</taxon>
        <taxon>Rikenellaceae</taxon>
        <taxon>Alistipes</taxon>
    </lineage>
</organism>
<dbReference type="EMBL" id="JAWDES010000005">
    <property type="protein sequence ID" value="MDU0261207.1"/>
    <property type="molecule type" value="Genomic_DNA"/>
</dbReference>
<dbReference type="PANTHER" id="PTHR42844:SF1">
    <property type="entry name" value="DIHYDRONEOPTERIN ALDOLASE 1-RELATED"/>
    <property type="match status" value="1"/>
</dbReference>
<evidence type="ECO:0000313" key="12">
    <source>
        <dbReference type="Proteomes" id="UP001181347"/>
    </source>
</evidence>
<dbReference type="AlphaFoldDB" id="A0A5B5VSW0"/>
<feature type="domain" description="Dihydroneopterin aldolase/epimerase" evidence="7">
    <location>
        <begin position="5"/>
        <end position="117"/>
    </location>
</feature>
<dbReference type="EC" id="4.1.2.25" evidence="6"/>
<evidence type="ECO:0000313" key="10">
    <source>
        <dbReference type="EMBL" id="MDU0261207.1"/>
    </source>
</evidence>
<comment type="pathway">
    <text evidence="2 6">Cofactor biosynthesis; tetrahydrofolate biosynthesis; 2-amino-4-hydroxy-6-hydroxymethyl-7,8-dihydropteridine diphosphate from 7,8-dihydroneopterin triphosphate: step 3/4.</text>
</comment>
<dbReference type="Pfam" id="PF02152">
    <property type="entry name" value="FolB"/>
    <property type="match status" value="1"/>
</dbReference>
<dbReference type="Proteomes" id="UP000324870">
    <property type="component" value="Unassembled WGS sequence"/>
</dbReference>
<dbReference type="GO" id="GO:0005737">
    <property type="term" value="C:cytoplasm"/>
    <property type="evidence" value="ECO:0007669"/>
    <property type="project" value="TreeGrafter"/>
</dbReference>